<reference evidence="2 3" key="2">
    <citation type="submission" date="2023-06" db="EMBL/GenBank/DDBJ databases">
        <authorList>
            <person name="Zeman M."/>
            <person name="Kubasova T."/>
            <person name="Jahodarova E."/>
            <person name="Nykrynova M."/>
            <person name="Rychlik I."/>
        </authorList>
    </citation>
    <scope>NUCLEOTIDE SEQUENCE [LARGE SCALE GENOMIC DNA]</scope>
    <source>
        <strain evidence="2 3">154_Feed</strain>
    </source>
</reference>
<name>A0ABT7V800_9ACTN</name>
<proteinExistence type="predicted"/>
<feature type="region of interest" description="Disordered" evidence="1">
    <location>
        <begin position="1"/>
        <end position="23"/>
    </location>
</feature>
<gene>
    <name evidence="2" type="ORF">QUW28_03750</name>
</gene>
<dbReference type="RefSeq" id="WP_289544667.1">
    <property type="nucleotide sequence ID" value="NZ_JAUDDZ010000003.1"/>
</dbReference>
<dbReference type="InterPro" id="IPR037010">
    <property type="entry name" value="VitB12-dep_Met_synth_activ_sf"/>
</dbReference>
<sequence>MMGQASDQLPGVPTPWQPDPSEPVRLDRAEMLRYLGHTGQAIDAELEERLARAVKTAEHAARPRGVFAVFPVEIADSDKTSAGQPSAARPDALAADGSSAGTLGSEPLIRLGGTAVELCGRDIFRHLKDAPWAALMACTLGHESERLLHAVGGRSALDAALLDAACSALVEATAETLDAHIQRLARDAGLSTTWRFSPGYGDLPLAAQRPVLAALNASRLCGITLTPSLLLMPTKSITAVVGIFDGKRPHDEAAPGCQSCRLRAACPWRARGARCFRT</sequence>
<dbReference type="Proteomes" id="UP001529421">
    <property type="component" value="Unassembled WGS sequence"/>
</dbReference>
<feature type="compositionally biased region" description="Pro residues" evidence="1">
    <location>
        <begin position="12"/>
        <end position="21"/>
    </location>
</feature>
<evidence type="ECO:0000313" key="2">
    <source>
        <dbReference type="EMBL" id="MDM8274614.1"/>
    </source>
</evidence>
<keyword evidence="3" id="KW-1185">Reference proteome</keyword>
<dbReference type="SUPFAM" id="SSF56507">
    <property type="entry name" value="Methionine synthase activation domain-like"/>
    <property type="match status" value="1"/>
</dbReference>
<protein>
    <submittedName>
        <fullName evidence="2">Vitamin B12 dependent-methionine synthase activation domain-containing protein</fullName>
    </submittedName>
</protein>
<dbReference type="EMBL" id="JAUDDZ010000003">
    <property type="protein sequence ID" value="MDM8274614.1"/>
    <property type="molecule type" value="Genomic_DNA"/>
</dbReference>
<evidence type="ECO:0000313" key="3">
    <source>
        <dbReference type="Proteomes" id="UP001529421"/>
    </source>
</evidence>
<reference evidence="3" key="1">
    <citation type="submission" date="2023-06" db="EMBL/GenBank/DDBJ databases">
        <title>Identification and characterization of horizontal gene transfer across gut microbiota members of farm animals based on homology search.</title>
        <authorList>
            <person name="Zeman M."/>
            <person name="Kubasova T."/>
            <person name="Jahodarova E."/>
            <person name="Nykrynova M."/>
            <person name="Rychlik I."/>
        </authorList>
    </citation>
    <scope>NUCLEOTIDE SEQUENCE [LARGE SCALE GENOMIC DNA]</scope>
    <source>
        <strain evidence="3">154_Feed</strain>
    </source>
</reference>
<accession>A0ABT7V800</accession>
<comment type="caution">
    <text evidence="2">The sequence shown here is derived from an EMBL/GenBank/DDBJ whole genome shotgun (WGS) entry which is preliminary data.</text>
</comment>
<dbReference type="Gene3D" id="3.40.109.40">
    <property type="match status" value="1"/>
</dbReference>
<feature type="region of interest" description="Disordered" evidence="1">
    <location>
        <begin position="78"/>
        <end position="99"/>
    </location>
</feature>
<evidence type="ECO:0000256" key="1">
    <source>
        <dbReference type="SAM" id="MobiDB-lite"/>
    </source>
</evidence>
<organism evidence="2 3">
    <name type="scientific">Enorma phocaeensis</name>
    <dbReference type="NCBI Taxonomy" id="1871019"/>
    <lineage>
        <taxon>Bacteria</taxon>
        <taxon>Bacillati</taxon>
        <taxon>Actinomycetota</taxon>
        <taxon>Coriobacteriia</taxon>
        <taxon>Coriobacteriales</taxon>
        <taxon>Coriobacteriaceae</taxon>
        <taxon>Enorma</taxon>
    </lineage>
</organism>